<organism evidence="1">
    <name type="scientific">Salmonella enterica</name>
    <name type="common">Salmonella choleraesuis</name>
    <dbReference type="NCBI Taxonomy" id="28901"/>
    <lineage>
        <taxon>Bacteria</taxon>
        <taxon>Pseudomonadati</taxon>
        <taxon>Pseudomonadota</taxon>
        <taxon>Gammaproteobacteria</taxon>
        <taxon>Enterobacterales</taxon>
        <taxon>Enterobacteriaceae</taxon>
        <taxon>Salmonella</taxon>
    </lineage>
</organism>
<dbReference type="AlphaFoldDB" id="A0A756I7C6"/>
<dbReference type="EMBL" id="DAAWYJ010000018">
    <property type="protein sequence ID" value="HAG0016555.1"/>
    <property type="molecule type" value="Genomic_DNA"/>
</dbReference>
<protein>
    <submittedName>
        <fullName evidence="1">Uncharacterized protein</fullName>
    </submittedName>
</protein>
<reference evidence="1" key="2">
    <citation type="submission" date="2020-02" db="EMBL/GenBank/DDBJ databases">
        <authorList>
            <consortium name="NCBI Pathogen Detection Project"/>
        </authorList>
    </citation>
    <scope>NUCLEOTIDE SEQUENCE</scope>
    <source>
        <strain evidence="1">MA.CK_00/00002125</strain>
    </source>
</reference>
<comment type="caution">
    <text evidence="1">The sequence shown here is derived from an EMBL/GenBank/DDBJ whole genome shotgun (WGS) entry which is preliminary data.</text>
</comment>
<accession>A0A756I7C6</accession>
<reference evidence="1" key="1">
    <citation type="journal article" date="2018" name="Genome Biol.">
        <title>SKESA: strategic k-mer extension for scrupulous assemblies.</title>
        <authorList>
            <person name="Souvorov A."/>
            <person name="Agarwala R."/>
            <person name="Lipman D.J."/>
        </authorList>
    </citation>
    <scope>NUCLEOTIDE SEQUENCE</scope>
    <source>
        <strain evidence="1">MA.CK_00/00002125</strain>
    </source>
</reference>
<sequence>MATILQIIIEEKAGRLDIQVSGDVAEPLTTREAKFTTSLALGVKKAVVALGGKGMGTDADAAAILKAAVMKTH</sequence>
<evidence type="ECO:0000313" key="1">
    <source>
        <dbReference type="EMBL" id="HAG0016555.1"/>
    </source>
</evidence>
<name>A0A756I7C6_SALER</name>
<gene>
    <name evidence="1" type="ORF">G8O67_003886</name>
</gene>
<proteinExistence type="predicted"/>